<dbReference type="EMBL" id="GBXM01085049">
    <property type="protein sequence ID" value="JAH23528.1"/>
    <property type="molecule type" value="Transcribed_RNA"/>
</dbReference>
<sequence length="37" mass="4458">MRRLHFKHDASYRFTYLECSRMCQINVSGNTVYTCEP</sequence>
<name>A0A0E9R5A2_ANGAN</name>
<reference evidence="1" key="2">
    <citation type="journal article" date="2015" name="Fish Shellfish Immunol.">
        <title>Early steps in the European eel (Anguilla anguilla)-Vibrio vulnificus interaction in the gills: Role of the RtxA13 toxin.</title>
        <authorList>
            <person name="Callol A."/>
            <person name="Pajuelo D."/>
            <person name="Ebbesson L."/>
            <person name="Teles M."/>
            <person name="MacKenzie S."/>
            <person name="Amaro C."/>
        </authorList>
    </citation>
    <scope>NUCLEOTIDE SEQUENCE</scope>
</reference>
<accession>A0A0E9R5A2</accession>
<reference evidence="1" key="1">
    <citation type="submission" date="2014-11" db="EMBL/GenBank/DDBJ databases">
        <authorList>
            <person name="Amaro Gonzalez C."/>
        </authorList>
    </citation>
    <scope>NUCLEOTIDE SEQUENCE</scope>
</reference>
<proteinExistence type="predicted"/>
<organism evidence="1">
    <name type="scientific">Anguilla anguilla</name>
    <name type="common">European freshwater eel</name>
    <name type="synonym">Muraena anguilla</name>
    <dbReference type="NCBI Taxonomy" id="7936"/>
    <lineage>
        <taxon>Eukaryota</taxon>
        <taxon>Metazoa</taxon>
        <taxon>Chordata</taxon>
        <taxon>Craniata</taxon>
        <taxon>Vertebrata</taxon>
        <taxon>Euteleostomi</taxon>
        <taxon>Actinopterygii</taxon>
        <taxon>Neopterygii</taxon>
        <taxon>Teleostei</taxon>
        <taxon>Anguilliformes</taxon>
        <taxon>Anguillidae</taxon>
        <taxon>Anguilla</taxon>
    </lineage>
</organism>
<protein>
    <submittedName>
        <fullName evidence="1">Uncharacterized protein</fullName>
    </submittedName>
</protein>
<evidence type="ECO:0000313" key="1">
    <source>
        <dbReference type="EMBL" id="JAH23528.1"/>
    </source>
</evidence>
<dbReference type="AlphaFoldDB" id="A0A0E9R5A2"/>